<dbReference type="Gene3D" id="3.40.50.1820">
    <property type="entry name" value="alpha/beta hydrolase"/>
    <property type="match status" value="1"/>
</dbReference>
<dbReference type="PANTHER" id="PTHR10655">
    <property type="entry name" value="LYSOPHOSPHOLIPASE-RELATED"/>
    <property type="match status" value="1"/>
</dbReference>
<comment type="similarity">
    <text evidence="1">Belongs to the AB hydrolase superfamily. AB hydrolase 2 family.</text>
</comment>
<sequence>MNQTSIVVQQPATPEQLILLFHGVGDSAAGMAPVGSHFAQAFPQALVVSIDGTFASGMGSGRQWFSVQGITEDSRQERVDAVMSQFIDIVRHWQQKSGLGAPQTTLVGFSQGTIMSLEGVKAQPQLAGQVIAFSGRFATLPQQPIADVVIHFIHGEQDGVIPMGYAKAATSSLLVLGSRVTLNLDANTGHGINQPMLKLAIDHLRDDIAAR</sequence>
<dbReference type="InterPro" id="IPR003140">
    <property type="entry name" value="PLipase/COase/thioEstase"/>
</dbReference>
<keyword evidence="2" id="KW-0378">Hydrolase</keyword>
<dbReference type="GO" id="GO:0016787">
    <property type="term" value="F:hydrolase activity"/>
    <property type="evidence" value="ECO:0007669"/>
    <property type="project" value="UniProtKB-KW"/>
</dbReference>
<dbReference type="InterPro" id="IPR029058">
    <property type="entry name" value="AB_hydrolase_fold"/>
</dbReference>
<protein>
    <submittedName>
        <fullName evidence="4">Esterase YpfH</fullName>
    </submittedName>
</protein>
<organism evidence="4 5">
    <name type="scientific">Yersinia intermedia</name>
    <dbReference type="NCBI Taxonomy" id="631"/>
    <lineage>
        <taxon>Bacteria</taxon>
        <taxon>Pseudomonadati</taxon>
        <taxon>Pseudomonadota</taxon>
        <taxon>Gammaproteobacteria</taxon>
        <taxon>Enterobacterales</taxon>
        <taxon>Yersiniaceae</taxon>
        <taxon>Yersinia</taxon>
    </lineage>
</organism>
<dbReference type="KEGG" id="yin:CH53_568"/>
<dbReference type="OrthoDB" id="9801763at2"/>
<accession>A0A0T9M8C6</accession>
<gene>
    <name evidence="4" type="ORF">ERS008530_02047</name>
</gene>
<dbReference type="STRING" id="631.CH53_568"/>
<dbReference type="Proteomes" id="UP000038750">
    <property type="component" value="Unassembled WGS sequence"/>
</dbReference>
<evidence type="ECO:0000313" key="5">
    <source>
        <dbReference type="Proteomes" id="UP000038750"/>
    </source>
</evidence>
<proteinExistence type="inferred from homology"/>
<dbReference type="Pfam" id="PF02230">
    <property type="entry name" value="Abhydrolase_2"/>
    <property type="match status" value="1"/>
</dbReference>
<evidence type="ECO:0000313" key="4">
    <source>
        <dbReference type="EMBL" id="CNF75991.1"/>
    </source>
</evidence>
<name>A0A0T9M8C6_YERIN</name>
<dbReference type="eggNOG" id="COG0400">
    <property type="taxonomic scope" value="Bacteria"/>
</dbReference>
<dbReference type="RefSeq" id="WP_042570013.1">
    <property type="nucleotide sequence ID" value="NZ_CABHXJ010000071.1"/>
</dbReference>
<feature type="domain" description="Phospholipase/carboxylesterase/thioesterase" evidence="3">
    <location>
        <begin position="6"/>
        <end position="205"/>
    </location>
</feature>
<dbReference type="InterPro" id="IPR050565">
    <property type="entry name" value="LYPA1-2/EST-like"/>
</dbReference>
<dbReference type="PANTHER" id="PTHR10655:SF17">
    <property type="entry name" value="LYSOPHOSPHOLIPASE-LIKE PROTEIN 1"/>
    <property type="match status" value="1"/>
</dbReference>
<reference evidence="4 5" key="1">
    <citation type="submission" date="2015-03" db="EMBL/GenBank/DDBJ databases">
        <authorList>
            <person name="Murphy D."/>
        </authorList>
    </citation>
    <scope>NUCLEOTIDE SEQUENCE [LARGE SCALE GENOMIC DNA]</scope>
    <source>
        <strain evidence="4 5">BR165/97</strain>
    </source>
</reference>
<dbReference type="EMBL" id="CPZJ01000007">
    <property type="protein sequence ID" value="CNF75991.1"/>
    <property type="molecule type" value="Genomic_DNA"/>
</dbReference>
<dbReference type="AlphaFoldDB" id="A0A0T9M8C6"/>
<evidence type="ECO:0000256" key="1">
    <source>
        <dbReference type="ARBA" id="ARBA00006499"/>
    </source>
</evidence>
<dbReference type="NCBIfam" id="NF008525">
    <property type="entry name" value="PRK11460.1"/>
    <property type="match status" value="1"/>
</dbReference>
<evidence type="ECO:0000256" key="2">
    <source>
        <dbReference type="ARBA" id="ARBA00022801"/>
    </source>
</evidence>
<dbReference type="SUPFAM" id="SSF53474">
    <property type="entry name" value="alpha/beta-Hydrolases"/>
    <property type="match status" value="1"/>
</dbReference>
<evidence type="ECO:0000259" key="3">
    <source>
        <dbReference type="Pfam" id="PF02230"/>
    </source>
</evidence>